<dbReference type="AlphaFoldDB" id="A0A2K8N316"/>
<dbReference type="HAMAP" id="MF_01448">
    <property type="entry name" value="UPF0473"/>
    <property type="match status" value="1"/>
</dbReference>
<dbReference type="Proteomes" id="UP000231932">
    <property type="component" value="Chromosome"/>
</dbReference>
<dbReference type="RefSeq" id="WP_100666739.1">
    <property type="nucleotide sequence ID" value="NZ_CP024955.1"/>
</dbReference>
<evidence type="ECO:0000313" key="3">
    <source>
        <dbReference type="Proteomes" id="UP000231932"/>
    </source>
</evidence>
<gene>
    <name evidence="2" type="ORF">CVV65_02100</name>
</gene>
<dbReference type="KEGG" id="kyr:CVV65_02100"/>
<name>A0A2K8N316_9BACL</name>
<reference evidence="3" key="1">
    <citation type="submission" date="2017-11" db="EMBL/GenBank/DDBJ databases">
        <title>Complete Genome Sequence of Kyrpidia sp. Strain EA-1, a thermophilic, hydrogen-oxidizing Bacterium, isolated from the Azores.</title>
        <authorList>
            <person name="Reiner J.E."/>
            <person name="Lapp C.J."/>
            <person name="Bunk B."/>
            <person name="Gescher J."/>
        </authorList>
    </citation>
    <scope>NUCLEOTIDE SEQUENCE [LARGE SCALE GENOMIC DNA]</scope>
    <source>
        <strain evidence="3">EA-1</strain>
    </source>
</reference>
<dbReference type="Pfam" id="PF06949">
    <property type="entry name" value="DUF1292"/>
    <property type="match status" value="1"/>
</dbReference>
<evidence type="ECO:0000313" key="2">
    <source>
        <dbReference type="EMBL" id="ATY83903.1"/>
    </source>
</evidence>
<evidence type="ECO:0000256" key="1">
    <source>
        <dbReference type="HAMAP-Rule" id="MF_01448"/>
    </source>
</evidence>
<keyword evidence="3" id="KW-1185">Reference proteome</keyword>
<dbReference type="InterPro" id="IPR009711">
    <property type="entry name" value="UPF0473"/>
</dbReference>
<dbReference type="OrthoDB" id="2086132at2"/>
<accession>A0A2K8N316</accession>
<organism evidence="2 3">
    <name type="scientific">Kyrpidia spormannii</name>
    <dbReference type="NCBI Taxonomy" id="2055160"/>
    <lineage>
        <taxon>Bacteria</taxon>
        <taxon>Bacillati</taxon>
        <taxon>Bacillota</taxon>
        <taxon>Bacilli</taxon>
        <taxon>Bacillales</taxon>
        <taxon>Alicyclobacillaceae</taxon>
        <taxon>Kyrpidia</taxon>
    </lineage>
</organism>
<sequence length="89" mass="10014">MATYPEKEQRITLRDDEGHEETYDLADILEVHGRTYAILLPVDEILNTEGVVYRLDPDGGGGIAFAPVEDDEEWQAVVDAFNTALFEED</sequence>
<dbReference type="EMBL" id="CP024955">
    <property type="protein sequence ID" value="ATY83903.1"/>
    <property type="molecule type" value="Genomic_DNA"/>
</dbReference>
<comment type="similarity">
    <text evidence="1">Belongs to the UPF0473 family.</text>
</comment>
<proteinExistence type="inferred from homology"/>
<protein>
    <recommendedName>
        <fullName evidence="1">UPF0473 protein CVV65_02100</fullName>
    </recommendedName>
</protein>